<reference evidence="2" key="1">
    <citation type="journal article" date="2014" name="Int. J. Syst. Evol. Microbiol.">
        <title>Complete genome sequence of Corynebacterium casei LMG S-19264T (=DSM 44701T), isolated from a smear-ripened cheese.</title>
        <authorList>
            <consortium name="US DOE Joint Genome Institute (JGI-PGF)"/>
            <person name="Walter F."/>
            <person name="Albersmeier A."/>
            <person name="Kalinowski J."/>
            <person name="Ruckert C."/>
        </authorList>
    </citation>
    <scope>NUCLEOTIDE SEQUENCE</scope>
    <source>
        <strain evidence="2">JCM 3302</strain>
    </source>
</reference>
<feature type="region of interest" description="Disordered" evidence="1">
    <location>
        <begin position="117"/>
        <end position="141"/>
    </location>
</feature>
<gene>
    <name evidence="2" type="ORF">GCM10014715_08030</name>
</gene>
<keyword evidence="3" id="KW-1185">Reference proteome</keyword>
<name>A0A918ZLE9_9ACTN</name>
<reference evidence="2" key="2">
    <citation type="submission" date="2020-09" db="EMBL/GenBank/DDBJ databases">
        <authorList>
            <person name="Sun Q."/>
            <person name="Ohkuma M."/>
        </authorList>
    </citation>
    <scope>NUCLEOTIDE SEQUENCE</scope>
    <source>
        <strain evidence="2">JCM 3302</strain>
    </source>
</reference>
<dbReference type="EMBL" id="BNBC01000002">
    <property type="protein sequence ID" value="GHE57303.1"/>
    <property type="molecule type" value="Genomic_DNA"/>
</dbReference>
<comment type="caution">
    <text evidence="2">The sequence shown here is derived from an EMBL/GenBank/DDBJ whole genome shotgun (WGS) entry which is preliminary data.</text>
</comment>
<dbReference type="AlphaFoldDB" id="A0A918ZLE9"/>
<feature type="compositionally biased region" description="Low complexity" evidence="1">
    <location>
        <begin position="81"/>
        <end position="91"/>
    </location>
</feature>
<proteinExistence type="predicted"/>
<accession>A0A918ZLE9</accession>
<organism evidence="2 3">
    <name type="scientific">Streptomyces spiralis</name>
    <dbReference type="NCBI Taxonomy" id="66376"/>
    <lineage>
        <taxon>Bacteria</taxon>
        <taxon>Bacillati</taxon>
        <taxon>Actinomycetota</taxon>
        <taxon>Actinomycetes</taxon>
        <taxon>Kitasatosporales</taxon>
        <taxon>Streptomycetaceae</taxon>
        <taxon>Streptomyces</taxon>
    </lineage>
</organism>
<sequence length="141" mass="14862">MPPARAGQRGRNPNDRATLALSAALCLRDTYDPALHQERPSGIRPRAKTYPTWANTSRAAFHPGSGEGSGGSRTESRREPAAAGAAGAATAHQGPDYSKCPVWEIALWCCHGARSESRDPCRAAAPPQLPRGVRADADAPP</sequence>
<protein>
    <submittedName>
        <fullName evidence="2">Uncharacterized protein</fullName>
    </submittedName>
</protein>
<feature type="region of interest" description="Disordered" evidence="1">
    <location>
        <begin position="34"/>
        <end position="96"/>
    </location>
</feature>
<dbReference type="Proteomes" id="UP000641386">
    <property type="component" value="Unassembled WGS sequence"/>
</dbReference>
<evidence type="ECO:0000313" key="3">
    <source>
        <dbReference type="Proteomes" id="UP000641386"/>
    </source>
</evidence>
<evidence type="ECO:0000313" key="2">
    <source>
        <dbReference type="EMBL" id="GHE57303.1"/>
    </source>
</evidence>
<evidence type="ECO:0000256" key="1">
    <source>
        <dbReference type="SAM" id="MobiDB-lite"/>
    </source>
</evidence>